<evidence type="ECO:0000313" key="3">
    <source>
        <dbReference type="Proteomes" id="UP001222027"/>
    </source>
</evidence>
<protein>
    <submittedName>
        <fullName evidence="2">Uncharacterized protein</fullName>
    </submittedName>
</protein>
<proteinExistence type="predicted"/>
<evidence type="ECO:0000256" key="1">
    <source>
        <dbReference type="SAM" id="MobiDB-lite"/>
    </source>
</evidence>
<dbReference type="Proteomes" id="UP001222027">
    <property type="component" value="Unassembled WGS sequence"/>
</dbReference>
<dbReference type="AlphaFoldDB" id="A0AAV8RR69"/>
<reference evidence="2 3" key="1">
    <citation type="submission" date="2022-12" db="EMBL/GenBank/DDBJ databases">
        <title>Chromosome-scale assembly of the Ensete ventricosum genome.</title>
        <authorList>
            <person name="Dussert Y."/>
            <person name="Stocks J."/>
            <person name="Wendawek A."/>
            <person name="Woldeyes F."/>
            <person name="Nichols R.A."/>
            <person name="Borrell J.S."/>
        </authorList>
    </citation>
    <scope>NUCLEOTIDE SEQUENCE [LARGE SCALE GENOMIC DNA]</scope>
    <source>
        <strain evidence="3">cv. Maze</strain>
        <tissue evidence="2">Seeds</tissue>
    </source>
</reference>
<feature type="region of interest" description="Disordered" evidence="1">
    <location>
        <begin position="1"/>
        <end position="99"/>
    </location>
</feature>
<keyword evidence="3" id="KW-1185">Reference proteome</keyword>
<dbReference type="EMBL" id="JAQQAF010000002">
    <property type="protein sequence ID" value="KAJ8505306.1"/>
    <property type="molecule type" value="Genomic_DNA"/>
</dbReference>
<comment type="caution">
    <text evidence="2">The sequence shown here is derived from an EMBL/GenBank/DDBJ whole genome shotgun (WGS) entry which is preliminary data.</text>
</comment>
<accession>A0AAV8RR69</accession>
<evidence type="ECO:0000313" key="2">
    <source>
        <dbReference type="EMBL" id="KAJ8505306.1"/>
    </source>
</evidence>
<gene>
    <name evidence="2" type="ORF">OPV22_006192</name>
</gene>
<sequence length="99" mass="10228">MGGCSSKPSELNVASPHGPPADSRTIPDPAPLEVMTASAEDGEEPPLVDLSEPTGKSPTAVVDEELDPGISELTLVEETEAADTDGKEKPVAAEEHPQQ</sequence>
<feature type="compositionally biased region" description="Basic and acidic residues" evidence="1">
    <location>
        <begin position="84"/>
        <end position="99"/>
    </location>
</feature>
<name>A0AAV8RR69_ENSVE</name>
<organism evidence="2 3">
    <name type="scientific">Ensete ventricosum</name>
    <name type="common">Abyssinian banana</name>
    <name type="synonym">Musa ensete</name>
    <dbReference type="NCBI Taxonomy" id="4639"/>
    <lineage>
        <taxon>Eukaryota</taxon>
        <taxon>Viridiplantae</taxon>
        <taxon>Streptophyta</taxon>
        <taxon>Embryophyta</taxon>
        <taxon>Tracheophyta</taxon>
        <taxon>Spermatophyta</taxon>
        <taxon>Magnoliopsida</taxon>
        <taxon>Liliopsida</taxon>
        <taxon>Zingiberales</taxon>
        <taxon>Musaceae</taxon>
        <taxon>Ensete</taxon>
    </lineage>
</organism>